<dbReference type="Proteomes" id="UP000823910">
    <property type="component" value="Unassembled WGS sequence"/>
</dbReference>
<evidence type="ECO:0000313" key="2">
    <source>
        <dbReference type="Proteomes" id="UP000823910"/>
    </source>
</evidence>
<organism evidence="1 2">
    <name type="scientific">Candidatus Enterocloster excrementipullorum</name>
    <dbReference type="NCBI Taxonomy" id="2838559"/>
    <lineage>
        <taxon>Bacteria</taxon>
        <taxon>Bacillati</taxon>
        <taxon>Bacillota</taxon>
        <taxon>Clostridia</taxon>
        <taxon>Lachnospirales</taxon>
        <taxon>Lachnospiraceae</taxon>
        <taxon>Enterocloster</taxon>
    </lineage>
</organism>
<dbReference type="EMBL" id="DWWT01000020">
    <property type="protein sequence ID" value="HJC05497.1"/>
    <property type="molecule type" value="Genomic_DNA"/>
</dbReference>
<protein>
    <submittedName>
        <fullName evidence="1">Spore coat associated protein CotJA</fullName>
    </submittedName>
</protein>
<sequence length="119" mass="13209">MDSYTDVRGQCCGSGRRGWDMHNRCCTCPTPACGDAPNMTWPSWDLGSGIAPIPAPYEEPRNVSCPITEAGVLEQNYPVAMAYVPWQQWQTTYAPERGLVQGTIFPELDLIFAYGRCSK</sequence>
<evidence type="ECO:0000313" key="1">
    <source>
        <dbReference type="EMBL" id="HJC05497.1"/>
    </source>
</evidence>
<comment type="caution">
    <text evidence="1">The sequence shown here is derived from an EMBL/GenBank/DDBJ whole genome shotgun (WGS) entry which is preliminary data.</text>
</comment>
<reference evidence="1" key="1">
    <citation type="journal article" date="2021" name="PeerJ">
        <title>Extensive microbial diversity within the chicken gut microbiome revealed by metagenomics and culture.</title>
        <authorList>
            <person name="Gilroy R."/>
            <person name="Ravi A."/>
            <person name="Getino M."/>
            <person name="Pursley I."/>
            <person name="Horton D.L."/>
            <person name="Alikhan N.F."/>
            <person name="Baker D."/>
            <person name="Gharbi K."/>
            <person name="Hall N."/>
            <person name="Watson M."/>
            <person name="Adriaenssens E.M."/>
            <person name="Foster-Nyarko E."/>
            <person name="Jarju S."/>
            <person name="Secka A."/>
            <person name="Antonio M."/>
            <person name="Oren A."/>
            <person name="Chaudhuri R.R."/>
            <person name="La Ragione R."/>
            <person name="Hildebrand F."/>
            <person name="Pallen M.J."/>
        </authorList>
    </citation>
    <scope>NUCLEOTIDE SEQUENCE</scope>
    <source>
        <strain evidence="1">CHK180-15479</strain>
    </source>
</reference>
<name>A0A9D2SHE6_9FIRM</name>
<accession>A0A9D2SHE6</accession>
<dbReference type="Pfam" id="PF11007">
    <property type="entry name" value="CotJA"/>
    <property type="match status" value="1"/>
</dbReference>
<reference evidence="1" key="2">
    <citation type="submission" date="2021-04" db="EMBL/GenBank/DDBJ databases">
        <authorList>
            <person name="Gilroy R."/>
        </authorList>
    </citation>
    <scope>NUCLEOTIDE SEQUENCE</scope>
    <source>
        <strain evidence="1">CHK180-15479</strain>
    </source>
</reference>
<dbReference type="AlphaFoldDB" id="A0A9D2SHE6"/>
<gene>
    <name evidence="1" type="ORF">H9704_05005</name>
</gene>
<proteinExistence type="predicted"/>
<dbReference type="InterPro" id="IPR020256">
    <property type="entry name" value="Spore_coat_CotJA"/>
</dbReference>